<dbReference type="GO" id="GO:0051539">
    <property type="term" value="F:4 iron, 4 sulfur cluster binding"/>
    <property type="evidence" value="ECO:0007669"/>
    <property type="project" value="UniProtKB-KW"/>
</dbReference>
<dbReference type="InterPro" id="IPR013785">
    <property type="entry name" value="Aldolase_TIM"/>
</dbReference>
<evidence type="ECO:0000259" key="7">
    <source>
        <dbReference type="PROSITE" id="PS51918"/>
    </source>
</evidence>
<dbReference type="InterPro" id="IPR007197">
    <property type="entry name" value="rSAM"/>
</dbReference>
<evidence type="ECO:0000256" key="1">
    <source>
        <dbReference type="ARBA" id="ARBA00001966"/>
    </source>
</evidence>
<dbReference type="SFLD" id="SFLDG01081">
    <property type="entry name" value="cleavage_of_the_Ca-Cb_bond_in"/>
    <property type="match status" value="1"/>
</dbReference>
<keyword evidence="9" id="KW-1185">Reference proteome</keyword>
<reference evidence="8 9" key="1">
    <citation type="submission" date="2018-04" db="EMBL/GenBank/DDBJ databases">
        <title>Genomic Encyclopedia of Type Strains, Phase IV (KMG-IV): sequencing the most valuable type-strain genomes for metagenomic binning, comparative biology and taxonomic classification.</title>
        <authorList>
            <person name="Goeker M."/>
        </authorList>
    </citation>
    <scope>NUCLEOTIDE SEQUENCE [LARGE SCALE GENOMIC DNA]</scope>
    <source>
        <strain evidence="8 9">DSM 14823</strain>
    </source>
</reference>
<name>A0A2U1B7M5_9BACT</name>
<dbReference type="PANTHER" id="PTHR43583:SF1">
    <property type="entry name" value="2-IMINOACETATE SYNTHASE"/>
    <property type="match status" value="1"/>
</dbReference>
<dbReference type="Proteomes" id="UP000245959">
    <property type="component" value="Unassembled WGS sequence"/>
</dbReference>
<evidence type="ECO:0000256" key="3">
    <source>
        <dbReference type="ARBA" id="ARBA00022691"/>
    </source>
</evidence>
<evidence type="ECO:0000256" key="4">
    <source>
        <dbReference type="ARBA" id="ARBA00022723"/>
    </source>
</evidence>
<dbReference type="RefSeq" id="WP_116883012.1">
    <property type="nucleotide sequence ID" value="NZ_CABMMC010000003.1"/>
</dbReference>
<dbReference type="GO" id="GO:0016829">
    <property type="term" value="F:lyase activity"/>
    <property type="evidence" value="ECO:0007669"/>
    <property type="project" value="UniProtKB-KW"/>
</dbReference>
<evidence type="ECO:0000256" key="6">
    <source>
        <dbReference type="ARBA" id="ARBA00023014"/>
    </source>
</evidence>
<dbReference type="CDD" id="cd01335">
    <property type="entry name" value="Radical_SAM"/>
    <property type="match status" value="1"/>
</dbReference>
<evidence type="ECO:0000256" key="2">
    <source>
        <dbReference type="ARBA" id="ARBA00022485"/>
    </source>
</evidence>
<dbReference type="OrthoDB" id="9801120at2"/>
<sequence length="370" mass="42463">MKMLPYSNFTAEEIDGYIRSVKPEQVKRSLSQAEHKFTDFLHFISPAAADLLPEMTEVSARIKRRHFGNTVRTFAPLYISSYCMNNCVYCGFRKSYDYPRRRLSFDEVLNEARIIRDMGHESLLLITGEDAKISPDFTADLIRVLKNDFAYINIEYYPMTEPSYRKLYEAGCHGLTIFQETYDPELYPSFHPSGPKANYQFRLNALAEGGKAGFYNLGMGALLGLNPNWRLEASNMAVHGLWIRKHFWKSHPQFSFPRITPTKWGYNVPAPLSDHDLEQMILAFRLAFHEADLILSTREKPEFRLRMAESAVSHLSAGSQVDPGGYQDHLDGKNLGQFSMNDQSSVEQVCAGIRKHGMVPVFKDWDRSFQ</sequence>
<feature type="domain" description="Radical SAM core" evidence="7">
    <location>
        <begin position="69"/>
        <end position="298"/>
    </location>
</feature>
<dbReference type="SFLD" id="SFLDG01060">
    <property type="entry name" value="BATS_domain_containing"/>
    <property type="match status" value="1"/>
</dbReference>
<dbReference type="AlphaFoldDB" id="A0A2U1B7M5"/>
<dbReference type="GeneID" id="78294335"/>
<keyword evidence="2" id="KW-0004">4Fe-4S</keyword>
<evidence type="ECO:0000256" key="5">
    <source>
        <dbReference type="ARBA" id="ARBA00023004"/>
    </source>
</evidence>
<dbReference type="EMBL" id="QEKH01000005">
    <property type="protein sequence ID" value="PVY44685.1"/>
    <property type="molecule type" value="Genomic_DNA"/>
</dbReference>
<dbReference type="GO" id="GO:0005506">
    <property type="term" value="F:iron ion binding"/>
    <property type="evidence" value="ECO:0007669"/>
    <property type="project" value="InterPro"/>
</dbReference>
<evidence type="ECO:0000313" key="8">
    <source>
        <dbReference type="EMBL" id="PVY44685.1"/>
    </source>
</evidence>
<dbReference type="SMART" id="SM00876">
    <property type="entry name" value="BATS"/>
    <property type="match status" value="1"/>
</dbReference>
<keyword evidence="5" id="KW-0408">Iron</keyword>
<dbReference type="PROSITE" id="PS51918">
    <property type="entry name" value="RADICAL_SAM"/>
    <property type="match status" value="1"/>
</dbReference>
<gene>
    <name evidence="8" type="ORF">C8D82_10514</name>
</gene>
<comment type="cofactor">
    <cofactor evidence="1">
        <name>[4Fe-4S] cluster</name>
        <dbReference type="ChEBI" id="CHEBI:49883"/>
    </cofactor>
</comment>
<dbReference type="InterPro" id="IPR058240">
    <property type="entry name" value="rSAM_sf"/>
</dbReference>
<dbReference type="Gene3D" id="3.20.20.70">
    <property type="entry name" value="Aldolase class I"/>
    <property type="match status" value="1"/>
</dbReference>
<dbReference type="Pfam" id="PF04055">
    <property type="entry name" value="Radical_SAM"/>
    <property type="match status" value="1"/>
</dbReference>
<dbReference type="SFLD" id="SFLDF00301">
    <property type="entry name" value="2-iminoacetate_synthase_(ThiH)"/>
    <property type="match status" value="1"/>
</dbReference>
<keyword evidence="4" id="KW-0479">Metal-binding</keyword>
<dbReference type="InterPro" id="IPR010722">
    <property type="entry name" value="BATS_dom"/>
</dbReference>
<dbReference type="PANTHER" id="PTHR43583">
    <property type="entry name" value="2-IMINOACETATE SYNTHASE"/>
    <property type="match status" value="1"/>
</dbReference>
<dbReference type="InterPro" id="IPR012726">
    <property type="entry name" value="ThiH"/>
</dbReference>
<comment type="caution">
    <text evidence="8">The sequence shown here is derived from an EMBL/GenBank/DDBJ whole genome shotgun (WGS) entry which is preliminary data.</text>
</comment>
<keyword evidence="3" id="KW-0949">S-adenosyl-L-methionine</keyword>
<proteinExistence type="predicted"/>
<dbReference type="Pfam" id="PF06968">
    <property type="entry name" value="BATS"/>
    <property type="match status" value="1"/>
</dbReference>
<protein>
    <submittedName>
        <fullName evidence="8">Tyrosine lyase ThiH</fullName>
    </submittedName>
</protein>
<evidence type="ECO:0000313" key="9">
    <source>
        <dbReference type="Proteomes" id="UP000245959"/>
    </source>
</evidence>
<accession>A0A2U1B7M5</accession>
<dbReference type="GO" id="GO:0009228">
    <property type="term" value="P:thiamine biosynthetic process"/>
    <property type="evidence" value="ECO:0007669"/>
    <property type="project" value="InterPro"/>
</dbReference>
<keyword evidence="8" id="KW-0456">Lyase</keyword>
<organism evidence="8 9">
    <name type="scientific">Victivallis vadensis</name>
    <dbReference type="NCBI Taxonomy" id="172901"/>
    <lineage>
        <taxon>Bacteria</taxon>
        <taxon>Pseudomonadati</taxon>
        <taxon>Lentisphaerota</taxon>
        <taxon>Lentisphaeria</taxon>
        <taxon>Victivallales</taxon>
        <taxon>Victivallaceae</taxon>
        <taxon>Victivallis</taxon>
    </lineage>
</organism>
<keyword evidence="6" id="KW-0411">Iron-sulfur</keyword>
<dbReference type="InterPro" id="IPR034428">
    <property type="entry name" value="ThiH/NoCL/HydG-like"/>
</dbReference>
<dbReference type="SFLD" id="SFLDS00029">
    <property type="entry name" value="Radical_SAM"/>
    <property type="match status" value="1"/>
</dbReference>
<dbReference type="SUPFAM" id="SSF102114">
    <property type="entry name" value="Radical SAM enzymes"/>
    <property type="match status" value="1"/>
</dbReference>